<evidence type="ECO:0000256" key="5">
    <source>
        <dbReference type="SAM" id="MobiDB-lite"/>
    </source>
</evidence>
<dbReference type="PATRIC" id="fig|1769779.3.peg.2603"/>
<evidence type="ECO:0000313" key="7">
    <source>
        <dbReference type="EMBL" id="AOS98009.1"/>
    </source>
</evidence>
<keyword evidence="1" id="KW-0805">Transcription regulation</keyword>
<keyword evidence="8" id="KW-1185">Reference proteome</keyword>
<dbReference type="AlphaFoldDB" id="A0A1C9WA28"/>
<evidence type="ECO:0000256" key="2">
    <source>
        <dbReference type="ARBA" id="ARBA00023125"/>
    </source>
</evidence>
<name>A0A1C9WA28_9GAMM</name>
<feature type="compositionally biased region" description="Basic and acidic residues" evidence="5">
    <location>
        <begin position="16"/>
        <end position="27"/>
    </location>
</feature>
<keyword evidence="2 4" id="KW-0238">DNA-binding</keyword>
<dbReference type="PRINTS" id="PR00455">
    <property type="entry name" value="HTHTETR"/>
</dbReference>
<proteinExistence type="predicted"/>
<dbReference type="RefSeq" id="WP_069947942.1">
    <property type="nucleotide sequence ID" value="NZ_CP014143.1"/>
</dbReference>
<dbReference type="SUPFAM" id="SSF46689">
    <property type="entry name" value="Homeodomain-like"/>
    <property type="match status" value="1"/>
</dbReference>
<protein>
    <submittedName>
        <fullName evidence="7">HTH-type transcriptional regulator BetI</fullName>
    </submittedName>
</protein>
<dbReference type="PROSITE" id="PS50977">
    <property type="entry name" value="HTH_TETR_2"/>
    <property type="match status" value="1"/>
</dbReference>
<dbReference type="Pfam" id="PF17918">
    <property type="entry name" value="TetR_C_15"/>
    <property type="match status" value="1"/>
</dbReference>
<accession>A0A1C9WA28</accession>
<evidence type="ECO:0000313" key="8">
    <source>
        <dbReference type="Proteomes" id="UP000095672"/>
    </source>
</evidence>
<feature type="region of interest" description="Disordered" evidence="5">
    <location>
        <begin position="1"/>
        <end position="27"/>
    </location>
</feature>
<dbReference type="OrthoDB" id="9816320at2"/>
<evidence type="ECO:0000256" key="3">
    <source>
        <dbReference type="ARBA" id="ARBA00023163"/>
    </source>
</evidence>
<dbReference type="InterPro" id="IPR009057">
    <property type="entry name" value="Homeodomain-like_sf"/>
</dbReference>
<dbReference type="PROSITE" id="PS01081">
    <property type="entry name" value="HTH_TETR_1"/>
    <property type="match status" value="1"/>
</dbReference>
<sequence>MLTGTDQKKRKSQLTPRREPVQARARERTRQILDATGRLLEEVGLDDLTTILIAKEIGVSVGSLYHYFPNKHAILYAMGEQWLAGMTAALEELGQGELEEMSLETFTGELLERLLAVYREQRGLLPLVQAMWGIPELHELDARHDELVIRHLTKMFLRLGFSCPPNEMNRVARLTLETFHAVFLVIVNQEGVRSQRTKDDLQQMLLTILVRNRDEARPGGLDDVEAP</sequence>
<dbReference type="GO" id="GO:0003700">
    <property type="term" value="F:DNA-binding transcription factor activity"/>
    <property type="evidence" value="ECO:0007669"/>
    <property type="project" value="TreeGrafter"/>
</dbReference>
<dbReference type="GO" id="GO:0000976">
    <property type="term" value="F:transcription cis-regulatory region binding"/>
    <property type="evidence" value="ECO:0007669"/>
    <property type="project" value="TreeGrafter"/>
</dbReference>
<dbReference type="InterPro" id="IPR050109">
    <property type="entry name" value="HTH-type_TetR-like_transc_reg"/>
</dbReference>
<dbReference type="PANTHER" id="PTHR30055:SF234">
    <property type="entry name" value="HTH-TYPE TRANSCRIPTIONAL REGULATOR BETI"/>
    <property type="match status" value="1"/>
</dbReference>
<evidence type="ECO:0000259" key="6">
    <source>
        <dbReference type="PROSITE" id="PS50977"/>
    </source>
</evidence>
<gene>
    <name evidence="7" type="primary">betI</name>
    <name evidence="7" type="ORF">AUP74_02612</name>
</gene>
<organism evidence="7 8">
    <name type="scientific">Microbulbifer aggregans</name>
    <dbReference type="NCBI Taxonomy" id="1769779"/>
    <lineage>
        <taxon>Bacteria</taxon>
        <taxon>Pseudomonadati</taxon>
        <taxon>Pseudomonadota</taxon>
        <taxon>Gammaproteobacteria</taxon>
        <taxon>Cellvibrionales</taxon>
        <taxon>Microbulbiferaceae</taxon>
        <taxon>Microbulbifer</taxon>
    </lineage>
</organism>
<dbReference type="Gene3D" id="1.10.357.10">
    <property type="entry name" value="Tetracycline Repressor, domain 2"/>
    <property type="match status" value="1"/>
</dbReference>
<dbReference type="STRING" id="1769779.AUP74_02612"/>
<dbReference type="Proteomes" id="UP000095672">
    <property type="component" value="Chromosome"/>
</dbReference>
<dbReference type="KEGG" id="micc:AUP74_02612"/>
<evidence type="ECO:0000256" key="1">
    <source>
        <dbReference type="ARBA" id="ARBA00023015"/>
    </source>
</evidence>
<reference evidence="8" key="1">
    <citation type="submission" date="2016-01" db="EMBL/GenBank/DDBJ databases">
        <title>Complete genome sequence of Microbulbifer sp. CCB-MM1, a halophile isolated from Matang Mangrove Forest, Perak.</title>
        <authorList>
            <person name="Moh T.H."/>
            <person name="Dinesh B."/>
            <person name="Lau N.-S."/>
            <person name="Go F."/>
            <person name="Alexander Chong S.-C."/>
        </authorList>
    </citation>
    <scope>NUCLEOTIDE SEQUENCE [LARGE SCALE GENOMIC DNA]</scope>
    <source>
        <strain evidence="8">CCB-MM1</strain>
    </source>
</reference>
<dbReference type="EMBL" id="CP014143">
    <property type="protein sequence ID" value="AOS98009.1"/>
    <property type="molecule type" value="Genomic_DNA"/>
</dbReference>
<dbReference type="Pfam" id="PF00440">
    <property type="entry name" value="TetR_N"/>
    <property type="match status" value="1"/>
</dbReference>
<dbReference type="InterPro" id="IPR023772">
    <property type="entry name" value="DNA-bd_HTH_TetR-type_CS"/>
</dbReference>
<evidence type="ECO:0000256" key="4">
    <source>
        <dbReference type="PROSITE-ProRule" id="PRU00335"/>
    </source>
</evidence>
<keyword evidence="3" id="KW-0804">Transcription</keyword>
<feature type="domain" description="HTH tetR-type" evidence="6">
    <location>
        <begin position="26"/>
        <end position="86"/>
    </location>
</feature>
<feature type="DNA-binding region" description="H-T-H motif" evidence="4">
    <location>
        <begin position="49"/>
        <end position="68"/>
    </location>
</feature>
<dbReference type="PANTHER" id="PTHR30055">
    <property type="entry name" value="HTH-TYPE TRANSCRIPTIONAL REGULATOR RUTR"/>
    <property type="match status" value="1"/>
</dbReference>
<dbReference type="InterPro" id="IPR001647">
    <property type="entry name" value="HTH_TetR"/>
</dbReference>
<dbReference type="InterPro" id="IPR041669">
    <property type="entry name" value="TetR_C_15"/>
</dbReference>